<comment type="caution">
    <text evidence="2">The sequence shown here is derived from an EMBL/GenBank/DDBJ whole genome shotgun (WGS) entry which is preliminary data.</text>
</comment>
<evidence type="ECO:0000256" key="1">
    <source>
        <dbReference type="SAM" id="MobiDB-lite"/>
    </source>
</evidence>
<sequence>MLNYLRLNDASQAPDVQFAHGAEQAEAMVRELTRRALKSNWLRGQLVKFCLRRTRALLGLREMPKFYLVWILARLRTILRPVAEELVRAGRLEKLDDFYFLSFGEVRRALAGADMHSVVQARRATYEQELQRRHVPRILLSDGVEPTSSADEGTETNTLRGTPASAGSITARARVILHPVGAHLEPGEILVAPSTDPGWTPSS</sequence>
<dbReference type="Proteomes" id="UP000287188">
    <property type="component" value="Unassembled WGS sequence"/>
</dbReference>
<name>A0A402AYQ0_9CHLR</name>
<feature type="compositionally biased region" description="Polar residues" evidence="1">
    <location>
        <begin position="146"/>
        <end position="164"/>
    </location>
</feature>
<accession>A0A402AYQ0</accession>
<dbReference type="RefSeq" id="WP_246035713.1">
    <property type="nucleotide sequence ID" value="NZ_BIFS01000002.1"/>
</dbReference>
<keyword evidence="3" id="KW-1185">Reference proteome</keyword>
<organism evidence="2 3">
    <name type="scientific">Dictyobacter kobayashii</name>
    <dbReference type="NCBI Taxonomy" id="2014872"/>
    <lineage>
        <taxon>Bacteria</taxon>
        <taxon>Bacillati</taxon>
        <taxon>Chloroflexota</taxon>
        <taxon>Ktedonobacteria</taxon>
        <taxon>Ktedonobacterales</taxon>
        <taxon>Dictyobacteraceae</taxon>
        <taxon>Dictyobacter</taxon>
    </lineage>
</organism>
<gene>
    <name evidence="2" type="ORF">KDK_80390</name>
</gene>
<dbReference type="EMBL" id="BIFS01000002">
    <property type="protein sequence ID" value="GCE24239.1"/>
    <property type="molecule type" value="Genomic_DNA"/>
</dbReference>
<evidence type="ECO:0000313" key="3">
    <source>
        <dbReference type="Proteomes" id="UP000287188"/>
    </source>
</evidence>
<dbReference type="PANTHER" id="PTHR43615">
    <property type="entry name" value="PHOSPHOENOLPYRUVATE SYNTHASE-RELATED"/>
    <property type="match status" value="1"/>
</dbReference>
<protein>
    <submittedName>
        <fullName evidence="2">Uncharacterized protein</fullName>
    </submittedName>
</protein>
<feature type="region of interest" description="Disordered" evidence="1">
    <location>
        <begin position="143"/>
        <end position="164"/>
    </location>
</feature>
<evidence type="ECO:0000313" key="2">
    <source>
        <dbReference type="EMBL" id="GCE24239.1"/>
    </source>
</evidence>
<dbReference type="PANTHER" id="PTHR43615:SF1">
    <property type="entry name" value="PPDK_N DOMAIN-CONTAINING PROTEIN"/>
    <property type="match status" value="1"/>
</dbReference>
<dbReference type="AlphaFoldDB" id="A0A402AYQ0"/>
<proteinExistence type="predicted"/>
<dbReference type="InterPro" id="IPR051549">
    <property type="entry name" value="PEP_Utilizing_Enz"/>
</dbReference>
<reference evidence="3" key="1">
    <citation type="submission" date="2018-12" db="EMBL/GenBank/DDBJ databases">
        <title>Tengunoibacter tsumagoiensis gen. nov., sp. nov., Dictyobacter kobayashii sp. nov., D. alpinus sp. nov., and D. joshuensis sp. nov. and description of Dictyobacteraceae fam. nov. within the order Ktedonobacterales isolated from Tengu-no-mugimeshi.</title>
        <authorList>
            <person name="Wang C.M."/>
            <person name="Zheng Y."/>
            <person name="Sakai Y."/>
            <person name="Toyoda A."/>
            <person name="Minakuchi Y."/>
            <person name="Abe K."/>
            <person name="Yokota A."/>
            <person name="Yabe S."/>
        </authorList>
    </citation>
    <scope>NUCLEOTIDE SEQUENCE [LARGE SCALE GENOMIC DNA]</scope>
    <source>
        <strain evidence="3">Uno11</strain>
    </source>
</reference>